<keyword evidence="3 7" id="KW-0812">Transmembrane</keyword>
<evidence type="ECO:0000256" key="7">
    <source>
        <dbReference type="HAMAP-Rule" id="MF_00910"/>
    </source>
</evidence>
<keyword evidence="9" id="KW-0175">Coiled coil</keyword>
<keyword evidence="2 7" id="KW-0132">Cell division</keyword>
<evidence type="ECO:0000256" key="5">
    <source>
        <dbReference type="ARBA" id="ARBA00023136"/>
    </source>
</evidence>
<evidence type="ECO:0000256" key="9">
    <source>
        <dbReference type="SAM" id="Coils"/>
    </source>
</evidence>
<reference evidence="11 13" key="2">
    <citation type="submission" date="2017-03" db="EMBL/GenBank/DDBJ databases">
        <title>wgs assembly of Dolosigranulum pigrum KPL CDC strains.</title>
        <authorList>
            <person name="Brugger S.D."/>
            <person name="Pettigrew M."/>
            <person name="Kong Y."/>
            <person name="Lemon K.P."/>
        </authorList>
    </citation>
    <scope>NUCLEOTIDE SEQUENCE [LARGE SCALE GENOMIC DNA]</scope>
    <source>
        <strain evidence="11 13">KPL1931_CDC4294-98</strain>
    </source>
</reference>
<keyword evidence="1 7" id="KW-1003">Cell membrane</keyword>
<dbReference type="HAMAP" id="MF_00910">
    <property type="entry name" value="FtsL"/>
    <property type="match status" value="1"/>
</dbReference>
<sequence>MIVATNYNVDRQYNHNYRAETTATPRLHSQEQATAKPRHTLVHKGITKAEKIVIGIFSVALIAMVVWYLSSAVSVAQANRQVQNLTGRIEVMTTENNNLEQNIQELSRYDRVYSIGEQSGLNYSEDNIRNVE</sequence>
<name>A0A1S8KNL1_9LACT</name>
<dbReference type="EMBL" id="NAQV01000015">
    <property type="protein sequence ID" value="RAN63468.1"/>
    <property type="molecule type" value="Genomic_DNA"/>
</dbReference>
<keyword evidence="4 7" id="KW-1133">Transmembrane helix</keyword>
<evidence type="ECO:0000256" key="4">
    <source>
        <dbReference type="ARBA" id="ARBA00022989"/>
    </source>
</evidence>
<dbReference type="Proteomes" id="UP000190409">
    <property type="component" value="Unassembled WGS sequence"/>
</dbReference>
<evidence type="ECO:0000313" key="13">
    <source>
        <dbReference type="Proteomes" id="UP000249099"/>
    </source>
</evidence>
<comment type="subcellular location">
    <subcellularLocation>
        <location evidence="7">Cell membrane</location>
        <topology evidence="7">Single-pass type II membrane protein</topology>
    </subcellularLocation>
    <text evidence="7">Localizes to the division septum where it forms a ring structure.</text>
</comment>
<reference evidence="10 12" key="1">
    <citation type="submission" date="2017-01" db="EMBL/GenBank/DDBJ databases">
        <title>Complete Genome Sequence of Dolosigranulum pigrum isolated from a Patient with interstitial lung disease.</title>
        <authorList>
            <person name="Mukhopadhyay R."/>
            <person name="Joaquin J."/>
            <person name="Hogue R."/>
            <person name="Fitzgerald S."/>
            <person name="Jospin G."/>
            <person name="Eisen J.A."/>
            <person name="Chaturvedi V."/>
        </authorList>
    </citation>
    <scope>NUCLEOTIDE SEQUENCE [LARGE SCALE GENOMIC DNA]</scope>
    <source>
        <strain evidence="10 12">15S00348</strain>
    </source>
</reference>
<dbReference type="GO" id="GO:0043093">
    <property type="term" value="P:FtsZ-dependent cytokinesis"/>
    <property type="evidence" value="ECO:0007669"/>
    <property type="project" value="UniProtKB-UniRule"/>
</dbReference>
<evidence type="ECO:0000256" key="1">
    <source>
        <dbReference type="ARBA" id="ARBA00022475"/>
    </source>
</evidence>
<protein>
    <recommendedName>
        <fullName evidence="7 8">Cell division protein FtsL</fullName>
    </recommendedName>
</protein>
<dbReference type="GO" id="GO:0032153">
    <property type="term" value="C:cell division site"/>
    <property type="evidence" value="ECO:0007669"/>
    <property type="project" value="UniProtKB-UniRule"/>
</dbReference>
<dbReference type="InterPro" id="IPR011922">
    <property type="entry name" value="Cell_div_FtsL"/>
</dbReference>
<dbReference type="EMBL" id="MUYF01000003">
    <property type="protein sequence ID" value="OOL81131.1"/>
    <property type="molecule type" value="Genomic_DNA"/>
</dbReference>
<proteinExistence type="inferred from homology"/>
<organism evidence="10 12">
    <name type="scientific">Dolosigranulum pigrum</name>
    <dbReference type="NCBI Taxonomy" id="29394"/>
    <lineage>
        <taxon>Bacteria</taxon>
        <taxon>Bacillati</taxon>
        <taxon>Bacillota</taxon>
        <taxon>Bacilli</taxon>
        <taxon>Lactobacillales</taxon>
        <taxon>Carnobacteriaceae</taxon>
        <taxon>Dolosigranulum</taxon>
    </lineage>
</organism>
<evidence type="ECO:0000313" key="10">
    <source>
        <dbReference type="EMBL" id="OOL81131.1"/>
    </source>
</evidence>
<comment type="caution">
    <text evidence="10">The sequence shown here is derived from an EMBL/GenBank/DDBJ whole genome shotgun (WGS) entry which is preliminary data.</text>
</comment>
<evidence type="ECO:0000313" key="12">
    <source>
        <dbReference type="Proteomes" id="UP000190409"/>
    </source>
</evidence>
<dbReference type="NCBIfam" id="TIGR02209">
    <property type="entry name" value="ftsL_broad"/>
    <property type="match status" value="1"/>
</dbReference>
<dbReference type="GO" id="GO:0005886">
    <property type="term" value="C:plasma membrane"/>
    <property type="evidence" value="ECO:0007669"/>
    <property type="project" value="UniProtKB-SubCell"/>
</dbReference>
<comment type="similarity">
    <text evidence="7">Belongs to the FtsL family.</text>
</comment>
<evidence type="ECO:0000256" key="8">
    <source>
        <dbReference type="NCBIfam" id="TIGR02209"/>
    </source>
</evidence>
<keyword evidence="5 7" id="KW-0472">Membrane</keyword>
<dbReference type="Proteomes" id="UP000249099">
    <property type="component" value="Unassembled WGS sequence"/>
</dbReference>
<evidence type="ECO:0000256" key="6">
    <source>
        <dbReference type="ARBA" id="ARBA00023306"/>
    </source>
</evidence>
<gene>
    <name evidence="7" type="primary">ftsL</name>
    <name evidence="11" type="ORF">B8A44_04920</name>
    <name evidence="10" type="ORF">BWX42_04645</name>
</gene>
<evidence type="ECO:0000313" key="11">
    <source>
        <dbReference type="EMBL" id="RAN63468.1"/>
    </source>
</evidence>
<evidence type="ECO:0000256" key="2">
    <source>
        <dbReference type="ARBA" id="ARBA00022618"/>
    </source>
</evidence>
<evidence type="ECO:0000256" key="3">
    <source>
        <dbReference type="ARBA" id="ARBA00022692"/>
    </source>
</evidence>
<feature type="coiled-coil region" evidence="9">
    <location>
        <begin position="75"/>
        <end position="109"/>
    </location>
</feature>
<feature type="transmembrane region" description="Helical" evidence="7">
    <location>
        <begin position="52"/>
        <end position="70"/>
    </location>
</feature>
<keyword evidence="6 7" id="KW-0131">Cell cycle</keyword>
<accession>A0A1S8KNL1</accession>
<dbReference type="AlphaFoldDB" id="A0A1S8KNL1"/>
<comment type="function">
    <text evidence="7">Essential cell division protein.</text>
</comment>